<reference evidence="5" key="1">
    <citation type="journal article" date="2019" name="Int. J. Syst. Evol. Microbiol.">
        <title>The Global Catalogue of Microorganisms (GCM) 10K type strain sequencing project: providing services to taxonomists for standard genome sequencing and annotation.</title>
        <authorList>
            <consortium name="The Broad Institute Genomics Platform"/>
            <consortium name="The Broad Institute Genome Sequencing Center for Infectious Disease"/>
            <person name="Wu L."/>
            <person name="Ma J."/>
        </authorList>
    </citation>
    <scope>NUCLEOTIDE SEQUENCE [LARGE SCALE GENOMIC DNA]</scope>
    <source>
        <strain evidence="5">CGMCC 1.7003</strain>
    </source>
</reference>
<evidence type="ECO:0000313" key="5">
    <source>
        <dbReference type="Proteomes" id="UP000659697"/>
    </source>
</evidence>
<dbReference type="Gene3D" id="3.40.640.10">
    <property type="entry name" value="Type I PLP-dependent aspartate aminotransferase-like (Major domain)"/>
    <property type="match status" value="1"/>
</dbReference>
<keyword evidence="5" id="KW-1185">Reference proteome</keyword>
<dbReference type="InterPro" id="IPR000653">
    <property type="entry name" value="DegT/StrS_aminotransferase"/>
</dbReference>
<name>A0ABQ3KYI2_9ALTE</name>
<dbReference type="PIRSF" id="PIRSF000390">
    <property type="entry name" value="PLP_StrS"/>
    <property type="match status" value="1"/>
</dbReference>
<comment type="caution">
    <text evidence="4">The sequence shown here is derived from an EMBL/GenBank/DDBJ whole genome shotgun (WGS) entry which is preliminary data.</text>
</comment>
<protein>
    <submittedName>
        <fullName evidence="4">UDP-4-amino-4, 6-dideoxy-N-acetyl-beta-L-altrosamine transaminase</fullName>
    </submittedName>
</protein>
<sequence length="388" mass="42762">MIPYGKQQLDAADLAAVQEVLQSNWLTQGPKVPEFEQAIAIQCQAQFAVAVNSATSALHIACLALDVGPGDIVWTSPNSFVASANCALYCGAQVDFVDIDLANGNICCEALTAKLIHAKQTNTLPKVLIPVHFAGQSCDMAAIAALAKEYGFTVLEDASHAIGASYLNQPVGICAYADICVFSFHPVKIITSGEGGIATTNNPKLARKMQLLRSHGITAEPDELTEPSHGVWYYQQQSLGYNYRMTDIQAALAISQLTKLPRFVAERHQLAKWYDNAFAGNPHISPLQQQTYAYSSYHLYVVRLTNLSKTQHKDCIHFLRQQGIIGHLHYIPIYLQPYYKQLGFAAGHCPRAEQYYQQAVTLPLYPGLTTSEQQSVVDALQRFLEEKQ</sequence>
<evidence type="ECO:0000256" key="1">
    <source>
        <dbReference type="ARBA" id="ARBA00022898"/>
    </source>
</evidence>
<comment type="similarity">
    <text evidence="2 3">Belongs to the DegT/DnrJ/EryC1 family.</text>
</comment>
<accession>A0ABQ3KYI2</accession>
<dbReference type="InterPro" id="IPR015421">
    <property type="entry name" value="PyrdxlP-dep_Trfase_major"/>
</dbReference>
<organism evidence="4 5">
    <name type="scientific">Alishewanella longhuensis</name>
    <dbReference type="NCBI Taxonomy" id="1091037"/>
    <lineage>
        <taxon>Bacteria</taxon>
        <taxon>Pseudomonadati</taxon>
        <taxon>Pseudomonadota</taxon>
        <taxon>Gammaproteobacteria</taxon>
        <taxon>Alteromonadales</taxon>
        <taxon>Alteromonadaceae</taxon>
        <taxon>Alishewanella</taxon>
    </lineage>
</organism>
<proteinExistence type="inferred from homology"/>
<dbReference type="EMBL" id="BNAO01000004">
    <property type="protein sequence ID" value="GHG69423.1"/>
    <property type="molecule type" value="Genomic_DNA"/>
</dbReference>
<dbReference type="PANTHER" id="PTHR30244:SF34">
    <property type="entry name" value="DTDP-4-AMINO-4,6-DIDEOXYGALACTOSE TRANSAMINASE"/>
    <property type="match status" value="1"/>
</dbReference>
<dbReference type="InterPro" id="IPR015424">
    <property type="entry name" value="PyrdxlP-dep_Trfase"/>
</dbReference>
<evidence type="ECO:0000313" key="4">
    <source>
        <dbReference type="EMBL" id="GHG69423.1"/>
    </source>
</evidence>
<keyword evidence="1 3" id="KW-0663">Pyridoxal phosphate</keyword>
<dbReference type="SUPFAM" id="SSF53383">
    <property type="entry name" value="PLP-dependent transferases"/>
    <property type="match status" value="1"/>
</dbReference>
<evidence type="ECO:0000256" key="3">
    <source>
        <dbReference type="RuleBase" id="RU004508"/>
    </source>
</evidence>
<dbReference type="RefSeq" id="WP_189432728.1">
    <property type="nucleotide sequence ID" value="NZ_BNAO01000004.1"/>
</dbReference>
<dbReference type="InterPro" id="IPR015422">
    <property type="entry name" value="PyrdxlP-dep_Trfase_small"/>
</dbReference>
<dbReference type="Gene3D" id="3.90.1150.10">
    <property type="entry name" value="Aspartate Aminotransferase, domain 1"/>
    <property type="match status" value="1"/>
</dbReference>
<evidence type="ECO:0000256" key="2">
    <source>
        <dbReference type="ARBA" id="ARBA00037999"/>
    </source>
</evidence>
<dbReference type="CDD" id="cd00616">
    <property type="entry name" value="AHBA_syn"/>
    <property type="match status" value="1"/>
</dbReference>
<gene>
    <name evidence="4" type="primary">pseC</name>
    <name evidence="4" type="ORF">GCM10010919_19350</name>
</gene>
<dbReference type="InterPro" id="IPR020026">
    <property type="entry name" value="PseC"/>
</dbReference>
<dbReference type="PANTHER" id="PTHR30244">
    <property type="entry name" value="TRANSAMINASE"/>
    <property type="match status" value="1"/>
</dbReference>
<dbReference type="Proteomes" id="UP000659697">
    <property type="component" value="Unassembled WGS sequence"/>
</dbReference>
<dbReference type="Pfam" id="PF01041">
    <property type="entry name" value="DegT_DnrJ_EryC1"/>
    <property type="match status" value="1"/>
</dbReference>
<dbReference type="NCBIfam" id="TIGR03588">
    <property type="entry name" value="PseC"/>
    <property type="match status" value="1"/>
</dbReference>